<dbReference type="InterPro" id="IPR002110">
    <property type="entry name" value="Ankyrin_rpt"/>
</dbReference>
<dbReference type="RefSeq" id="WP_102252151.1">
    <property type="nucleotide sequence ID" value="NZ_CP168178.1"/>
</dbReference>
<dbReference type="Pfam" id="PF12796">
    <property type="entry name" value="Ank_2"/>
    <property type="match status" value="1"/>
</dbReference>
<dbReference type="Proteomes" id="UP001140230">
    <property type="component" value="Unassembled WGS sequence"/>
</dbReference>
<dbReference type="PROSITE" id="PS50088">
    <property type="entry name" value="ANK_REPEAT"/>
    <property type="match status" value="1"/>
</dbReference>
<accession>A0A9X4BSQ9</accession>
<feature type="repeat" description="ANK" evidence="3">
    <location>
        <begin position="34"/>
        <end position="66"/>
    </location>
</feature>
<dbReference type="PROSITE" id="PS50297">
    <property type="entry name" value="ANK_REP_REGION"/>
    <property type="match status" value="1"/>
</dbReference>
<organism evidence="4 5">
    <name type="scientific">Xanthomonas hortorum pv. hederae</name>
    <dbReference type="NCBI Taxonomy" id="453603"/>
    <lineage>
        <taxon>Bacteria</taxon>
        <taxon>Pseudomonadati</taxon>
        <taxon>Pseudomonadota</taxon>
        <taxon>Gammaproteobacteria</taxon>
        <taxon>Lysobacterales</taxon>
        <taxon>Lysobacteraceae</taxon>
        <taxon>Xanthomonas</taxon>
    </lineage>
</organism>
<evidence type="ECO:0000313" key="4">
    <source>
        <dbReference type="EMBL" id="MDC8638896.1"/>
    </source>
</evidence>
<dbReference type="AlphaFoldDB" id="A0A9X4BSQ9"/>
<dbReference type="PANTHER" id="PTHR24189">
    <property type="entry name" value="MYOTROPHIN"/>
    <property type="match status" value="1"/>
</dbReference>
<dbReference type="SMART" id="SM00248">
    <property type="entry name" value="ANK"/>
    <property type="match status" value="2"/>
</dbReference>
<evidence type="ECO:0000313" key="5">
    <source>
        <dbReference type="Proteomes" id="UP001140230"/>
    </source>
</evidence>
<dbReference type="EMBL" id="JANWTP010000044">
    <property type="protein sequence ID" value="MDC8638896.1"/>
    <property type="molecule type" value="Genomic_DNA"/>
</dbReference>
<sequence length="196" mass="21207">MATEELLESIRAGNPAEVEVALAKGPALNAQDEHGWTALCWAAGGGNAEIVRTLLARGADIGLCGQDQRTPYLIALAAGHRDAAQLLAQAQQHLCSGASQPADGAEHQRPYCRAYPLAALQQFAQWPHHRERAPMPAQDTDAIVFLHRDFSVTGSIWAGESVIFDEVSDEWRAFCRQQLAFSPPTDLDLLDPAQDG</sequence>
<name>A0A9X4BSQ9_9XANT</name>
<keyword evidence="1" id="KW-0677">Repeat</keyword>
<evidence type="ECO:0000256" key="1">
    <source>
        <dbReference type="ARBA" id="ARBA00022737"/>
    </source>
</evidence>
<dbReference type="PANTHER" id="PTHR24189:SF50">
    <property type="entry name" value="ANKYRIN REPEAT AND SOCS BOX PROTEIN 2"/>
    <property type="match status" value="1"/>
</dbReference>
<proteinExistence type="predicted"/>
<dbReference type="SUPFAM" id="SSF48403">
    <property type="entry name" value="Ankyrin repeat"/>
    <property type="match status" value="1"/>
</dbReference>
<dbReference type="InterPro" id="IPR050745">
    <property type="entry name" value="Multifunctional_regulatory"/>
</dbReference>
<gene>
    <name evidence="4" type="ORF">NY667_13995</name>
</gene>
<dbReference type="Gene3D" id="1.25.40.20">
    <property type="entry name" value="Ankyrin repeat-containing domain"/>
    <property type="match status" value="1"/>
</dbReference>
<keyword evidence="2 3" id="KW-0040">ANK repeat</keyword>
<reference evidence="4" key="1">
    <citation type="journal article" date="2022" name="Phytopathology">
        <title>Whole genome sequencing-based tracing of a 2022 introduction and outbreak of Xanthomonas hortorum pv. pelargonii.</title>
        <authorList>
            <person name="Iruegas Bocardo F."/>
            <person name="Weisberg A.J."/>
            <person name="Riutta E.R."/>
            <person name="Kilday K.B."/>
            <person name="Bonkowski J.C."/>
            <person name="Creswell T.C."/>
            <person name="Daughtrey M."/>
            <person name="Rane K.K."/>
            <person name="Grunwald N.J."/>
            <person name="Chang J.H."/>
            <person name="Putnam M."/>
        </authorList>
    </citation>
    <scope>NUCLEOTIDE SEQUENCE</scope>
    <source>
        <strain evidence="4">22-338</strain>
    </source>
</reference>
<comment type="caution">
    <text evidence="4">The sequence shown here is derived from an EMBL/GenBank/DDBJ whole genome shotgun (WGS) entry which is preliminary data.</text>
</comment>
<reference evidence="4" key="2">
    <citation type="submission" date="2022-08" db="EMBL/GenBank/DDBJ databases">
        <authorList>
            <person name="Iruegas-Bocardo F."/>
            <person name="Weisberg A.J."/>
            <person name="Riutta E.R."/>
            <person name="Kilday K."/>
            <person name="Bonkowski J.C."/>
            <person name="Creswell T."/>
            <person name="Daughtrey M.L."/>
            <person name="Rane K."/>
            <person name="Grunwald N.J."/>
            <person name="Chang J.H."/>
            <person name="Putnam M.L."/>
        </authorList>
    </citation>
    <scope>NUCLEOTIDE SEQUENCE</scope>
    <source>
        <strain evidence="4">22-338</strain>
    </source>
</reference>
<protein>
    <submittedName>
        <fullName evidence="4">Ankyrin repeat domain-containing protein</fullName>
    </submittedName>
</protein>
<dbReference type="InterPro" id="IPR036770">
    <property type="entry name" value="Ankyrin_rpt-contain_sf"/>
</dbReference>
<evidence type="ECO:0000256" key="2">
    <source>
        <dbReference type="ARBA" id="ARBA00023043"/>
    </source>
</evidence>
<evidence type="ECO:0000256" key="3">
    <source>
        <dbReference type="PROSITE-ProRule" id="PRU00023"/>
    </source>
</evidence>